<name>A0A222EP77_9MOLU</name>
<evidence type="ECO:0000256" key="1">
    <source>
        <dbReference type="SAM" id="Phobius"/>
    </source>
</evidence>
<keyword evidence="3" id="KW-1185">Reference proteome</keyword>
<organism evidence="2 3">
    <name type="scientific">Spiroplasma corruscae</name>
    <dbReference type="NCBI Taxonomy" id="216934"/>
    <lineage>
        <taxon>Bacteria</taxon>
        <taxon>Bacillati</taxon>
        <taxon>Mycoplasmatota</taxon>
        <taxon>Mollicutes</taxon>
        <taxon>Entomoplasmatales</taxon>
        <taxon>Spiroplasmataceae</taxon>
        <taxon>Spiroplasma</taxon>
    </lineage>
</organism>
<feature type="transmembrane region" description="Helical" evidence="1">
    <location>
        <begin position="47"/>
        <end position="68"/>
    </location>
</feature>
<feature type="transmembrane region" description="Helical" evidence="1">
    <location>
        <begin position="89"/>
        <end position="107"/>
    </location>
</feature>
<keyword evidence="1" id="KW-1133">Transmembrane helix</keyword>
<sequence>MSKSNIKGFSILQIILDIVSVPLTIVTLYFGIIYFKDAFRIQNFLVPTSYFGGSFLFFFLPIFLKFYILNKIENMLNYKDIFNNYKKKLFTTCFIPIVNTIIFVIFIRKLLKLNVNKDYKDN</sequence>
<dbReference type="Proteomes" id="UP000203229">
    <property type="component" value="Chromosome"/>
</dbReference>
<evidence type="ECO:0000313" key="2">
    <source>
        <dbReference type="EMBL" id="ASP28201.1"/>
    </source>
</evidence>
<dbReference type="EMBL" id="CP022535">
    <property type="protein sequence ID" value="ASP28201.1"/>
    <property type="molecule type" value="Genomic_DNA"/>
</dbReference>
<proteinExistence type="predicted"/>
<accession>A0A222EP77</accession>
<protein>
    <submittedName>
        <fullName evidence="2">Uncharacterized protein</fullName>
    </submittedName>
</protein>
<evidence type="ECO:0000313" key="3">
    <source>
        <dbReference type="Proteomes" id="UP000203229"/>
    </source>
</evidence>
<dbReference type="RefSeq" id="WP_094048718.1">
    <property type="nucleotide sequence ID" value="NZ_CP022535.1"/>
</dbReference>
<reference evidence="2 3" key="1">
    <citation type="submission" date="2017-07" db="EMBL/GenBank/DDBJ databases">
        <title>Complete genome sequence of Spiroplasma corruscae EC-1 (DSM 19793).</title>
        <authorList>
            <person name="Tsai Y.-M."/>
            <person name="Lo W.-S."/>
            <person name="Kuo C.-H."/>
        </authorList>
    </citation>
    <scope>NUCLEOTIDE SEQUENCE [LARGE SCALE GENOMIC DNA]</scope>
    <source>
        <strain evidence="2 3">EC-1</strain>
    </source>
</reference>
<dbReference type="KEGG" id="scou:SCORR_v1c04270"/>
<dbReference type="AlphaFoldDB" id="A0A222EP77"/>
<feature type="transmembrane region" description="Helical" evidence="1">
    <location>
        <begin position="12"/>
        <end position="35"/>
    </location>
</feature>
<keyword evidence="1" id="KW-0472">Membrane</keyword>
<gene>
    <name evidence="2" type="ORF">SCORR_v1c04270</name>
</gene>
<keyword evidence="1" id="KW-0812">Transmembrane</keyword>